<keyword evidence="4 6" id="KW-1133">Transmembrane helix</keyword>
<keyword evidence="3 6" id="KW-0812">Transmembrane</keyword>
<evidence type="ECO:0000256" key="6">
    <source>
        <dbReference type="SAM" id="Phobius"/>
    </source>
</evidence>
<evidence type="ECO:0000256" key="4">
    <source>
        <dbReference type="ARBA" id="ARBA00022989"/>
    </source>
</evidence>
<comment type="similarity">
    <text evidence="2">Belongs to the GtrA family.</text>
</comment>
<sequence length="157" mass="17139">MVSTEPQESAQVASDAPGLIGQLVRFALIGGFCALLDYGTYTVERILGMDSSPWVNIARAISFIVGTTTAYFLNRKFTFSAGRREGGSQVGGFVLLYTVTFFVAVGMNALMLAVLPGTLWQQPTFAWVISQGTATAINFVMLKWVVFREPKLEEKTP</sequence>
<organism evidence="8 9">
    <name type="scientific">Amycolatopsis pigmentata</name>
    <dbReference type="NCBI Taxonomy" id="450801"/>
    <lineage>
        <taxon>Bacteria</taxon>
        <taxon>Bacillati</taxon>
        <taxon>Actinomycetota</taxon>
        <taxon>Actinomycetes</taxon>
        <taxon>Pseudonocardiales</taxon>
        <taxon>Pseudonocardiaceae</taxon>
        <taxon>Amycolatopsis</taxon>
    </lineage>
</organism>
<evidence type="ECO:0000256" key="1">
    <source>
        <dbReference type="ARBA" id="ARBA00004141"/>
    </source>
</evidence>
<evidence type="ECO:0000313" key="8">
    <source>
        <dbReference type="EMBL" id="MFD2418198.1"/>
    </source>
</evidence>
<dbReference type="PANTHER" id="PTHR38459:SF6">
    <property type="entry name" value="ARABINOGALACTAN BIOSYNTHESIS RECRUITING PROTEIN RV3789"/>
    <property type="match status" value="1"/>
</dbReference>
<accession>A0ABW5FTT1</accession>
<evidence type="ECO:0000256" key="2">
    <source>
        <dbReference type="ARBA" id="ARBA00009399"/>
    </source>
</evidence>
<proteinExistence type="inferred from homology"/>
<comment type="subcellular location">
    <subcellularLocation>
        <location evidence="1">Membrane</location>
        <topology evidence="1">Multi-pass membrane protein</topology>
    </subcellularLocation>
</comment>
<evidence type="ECO:0000313" key="9">
    <source>
        <dbReference type="Proteomes" id="UP001597417"/>
    </source>
</evidence>
<keyword evidence="9" id="KW-1185">Reference proteome</keyword>
<feature type="transmembrane region" description="Helical" evidence="6">
    <location>
        <begin position="94"/>
        <end position="119"/>
    </location>
</feature>
<dbReference type="Proteomes" id="UP001597417">
    <property type="component" value="Unassembled WGS sequence"/>
</dbReference>
<feature type="transmembrane region" description="Helical" evidence="6">
    <location>
        <begin position="53"/>
        <end position="73"/>
    </location>
</feature>
<feature type="transmembrane region" description="Helical" evidence="6">
    <location>
        <begin position="23"/>
        <end position="41"/>
    </location>
</feature>
<dbReference type="EMBL" id="JBHUKR010000007">
    <property type="protein sequence ID" value="MFD2418198.1"/>
    <property type="molecule type" value="Genomic_DNA"/>
</dbReference>
<keyword evidence="5 6" id="KW-0472">Membrane</keyword>
<reference evidence="9" key="1">
    <citation type="journal article" date="2019" name="Int. J. Syst. Evol. Microbiol.">
        <title>The Global Catalogue of Microorganisms (GCM) 10K type strain sequencing project: providing services to taxonomists for standard genome sequencing and annotation.</title>
        <authorList>
            <consortium name="The Broad Institute Genomics Platform"/>
            <consortium name="The Broad Institute Genome Sequencing Center for Infectious Disease"/>
            <person name="Wu L."/>
            <person name="Ma J."/>
        </authorList>
    </citation>
    <scope>NUCLEOTIDE SEQUENCE [LARGE SCALE GENOMIC DNA]</scope>
    <source>
        <strain evidence="9">CGMCC 4.7645</strain>
    </source>
</reference>
<protein>
    <submittedName>
        <fullName evidence="8">GtrA family protein</fullName>
    </submittedName>
</protein>
<evidence type="ECO:0000256" key="3">
    <source>
        <dbReference type="ARBA" id="ARBA00022692"/>
    </source>
</evidence>
<name>A0ABW5FTT1_9PSEU</name>
<dbReference type="PANTHER" id="PTHR38459">
    <property type="entry name" value="PROPHAGE BACTOPRENOL-LINKED GLUCOSE TRANSLOCASE HOMOLOG"/>
    <property type="match status" value="1"/>
</dbReference>
<comment type="caution">
    <text evidence="8">The sequence shown here is derived from an EMBL/GenBank/DDBJ whole genome shotgun (WGS) entry which is preliminary data.</text>
</comment>
<dbReference type="RefSeq" id="WP_378266151.1">
    <property type="nucleotide sequence ID" value="NZ_JBHUKR010000007.1"/>
</dbReference>
<evidence type="ECO:0000259" key="7">
    <source>
        <dbReference type="Pfam" id="PF04138"/>
    </source>
</evidence>
<dbReference type="InterPro" id="IPR007267">
    <property type="entry name" value="GtrA_DPMS_TM"/>
</dbReference>
<dbReference type="InterPro" id="IPR051401">
    <property type="entry name" value="GtrA_CellWall_Glycosyl"/>
</dbReference>
<feature type="transmembrane region" description="Helical" evidence="6">
    <location>
        <begin position="125"/>
        <end position="146"/>
    </location>
</feature>
<feature type="domain" description="GtrA/DPMS transmembrane" evidence="7">
    <location>
        <begin position="25"/>
        <end position="147"/>
    </location>
</feature>
<evidence type="ECO:0000256" key="5">
    <source>
        <dbReference type="ARBA" id="ARBA00023136"/>
    </source>
</evidence>
<dbReference type="Pfam" id="PF04138">
    <property type="entry name" value="GtrA_DPMS_TM"/>
    <property type="match status" value="1"/>
</dbReference>
<gene>
    <name evidence="8" type="ORF">ACFSXZ_17885</name>
</gene>